<evidence type="ECO:0000256" key="4">
    <source>
        <dbReference type="SAM" id="MobiDB-lite"/>
    </source>
</evidence>
<dbReference type="Gene3D" id="3.40.50.300">
    <property type="entry name" value="P-loop containing nucleotide triphosphate hydrolases"/>
    <property type="match status" value="1"/>
</dbReference>
<keyword evidence="2" id="KW-0547">Nucleotide-binding</keyword>
<evidence type="ECO:0000256" key="1">
    <source>
        <dbReference type="ARBA" id="ARBA00006914"/>
    </source>
</evidence>
<reference evidence="7" key="1">
    <citation type="submission" date="2025-08" db="UniProtKB">
        <authorList>
            <consortium name="RefSeq"/>
        </authorList>
    </citation>
    <scope>IDENTIFICATION</scope>
</reference>
<dbReference type="GeneID" id="101849016"/>
<dbReference type="InterPro" id="IPR027417">
    <property type="entry name" value="P-loop_NTPase"/>
</dbReference>
<keyword evidence="6" id="KW-1185">Reference proteome</keyword>
<feature type="domain" description="AAA+ ATPase" evidence="5">
    <location>
        <begin position="207"/>
        <end position="332"/>
    </location>
</feature>
<comment type="similarity">
    <text evidence="1">Belongs to the AAA ATPase family.</text>
</comment>
<dbReference type="SMART" id="SM00382">
    <property type="entry name" value="AAA"/>
    <property type="match status" value="1"/>
</dbReference>
<dbReference type="SUPFAM" id="SSF52540">
    <property type="entry name" value="P-loop containing nucleoside triphosphate hydrolases"/>
    <property type="match status" value="1"/>
</dbReference>
<dbReference type="InterPro" id="IPR050304">
    <property type="entry name" value="MT-severing_AAA_ATPase"/>
</dbReference>
<accession>A0ABM0K8Z6</accession>
<dbReference type="Pfam" id="PF09336">
    <property type="entry name" value="Vps4_C"/>
    <property type="match status" value="1"/>
</dbReference>
<dbReference type="Pfam" id="PF17862">
    <property type="entry name" value="AAA_lid_3"/>
    <property type="match status" value="1"/>
</dbReference>
<dbReference type="Proteomes" id="UP000694888">
    <property type="component" value="Unplaced"/>
</dbReference>
<evidence type="ECO:0000313" key="6">
    <source>
        <dbReference type="Proteomes" id="UP000694888"/>
    </source>
</evidence>
<dbReference type="Gene3D" id="1.10.8.60">
    <property type="match status" value="1"/>
</dbReference>
<dbReference type="RefSeq" id="XP_005111712.1">
    <property type="nucleotide sequence ID" value="XM_005111655.3"/>
</dbReference>
<dbReference type="PANTHER" id="PTHR23074:SF83">
    <property type="entry name" value="VACUOLAR PROTEIN SORTING-ASSOCIATED PROTEIN 4A"/>
    <property type="match status" value="1"/>
</dbReference>
<protein>
    <submittedName>
        <fullName evidence="7">Vacuolar protein sorting-associated protein 4</fullName>
    </submittedName>
</protein>
<sequence>MASASGEGNLVAEDPVAGDQELQEASKSVASNISSAYHSSVSVRDGAKVPLNPFEQKDFQDTLIALKEFNDKDEDLRKIFEEIHEHVEMMFRLWEESEYDECLKATMSLERKIMDKFQSWTGEAKEWKILKEFAASLSKKTAAVQTVSSQSKEEYEYYSLIENEISCDCGGISFEEVYGLDSSIEYLKERIVIPSRFPVLFRNTYRRLGCFLMYGHPGTGKTLLLKATANEAKINLFVFNLHMLGSVLHRDPRKCLQTVFEVARDYSPSILCLEDVDAVYQDWTYLKELLCQIDKRPGDKRVFIVATTQKPWKLNCSLRRRLINRMYVNPLTLNERVDFLISSMKSMKTHYCLYQDTQDVARRTEGFTGSDLLSLVRDAEMHVVKMVMESQYFKKVAVAVTTYCPEEFKEEQASVSDKSQQAAMENEKIFADETSMTKDRLEERFMACDSKDEDAIRMNWIEIPEGKLFIHHEMPEEAMIAALSDACSSLNDEDVAKMQEFVDNYQ</sequence>
<feature type="region of interest" description="Disordered" evidence="4">
    <location>
        <begin position="1"/>
        <end position="27"/>
    </location>
</feature>
<name>A0ABM0K8Z6_APLCA</name>
<dbReference type="InterPro" id="IPR041569">
    <property type="entry name" value="AAA_lid_3"/>
</dbReference>
<dbReference type="InterPro" id="IPR015415">
    <property type="entry name" value="Spast_Vps4_C"/>
</dbReference>
<dbReference type="InterPro" id="IPR003959">
    <property type="entry name" value="ATPase_AAA_core"/>
</dbReference>
<gene>
    <name evidence="7" type="primary">LOC101849016</name>
</gene>
<evidence type="ECO:0000256" key="2">
    <source>
        <dbReference type="ARBA" id="ARBA00022741"/>
    </source>
</evidence>
<dbReference type="Pfam" id="PF00004">
    <property type="entry name" value="AAA"/>
    <property type="match status" value="1"/>
</dbReference>
<dbReference type="PANTHER" id="PTHR23074">
    <property type="entry name" value="AAA DOMAIN-CONTAINING"/>
    <property type="match status" value="1"/>
</dbReference>
<dbReference type="InterPro" id="IPR003593">
    <property type="entry name" value="AAA+_ATPase"/>
</dbReference>
<evidence type="ECO:0000259" key="5">
    <source>
        <dbReference type="SMART" id="SM00382"/>
    </source>
</evidence>
<proteinExistence type="inferred from homology"/>
<organism evidence="6 7">
    <name type="scientific">Aplysia californica</name>
    <name type="common">California sea hare</name>
    <dbReference type="NCBI Taxonomy" id="6500"/>
    <lineage>
        <taxon>Eukaryota</taxon>
        <taxon>Metazoa</taxon>
        <taxon>Spiralia</taxon>
        <taxon>Lophotrochozoa</taxon>
        <taxon>Mollusca</taxon>
        <taxon>Gastropoda</taxon>
        <taxon>Heterobranchia</taxon>
        <taxon>Euthyneura</taxon>
        <taxon>Tectipleura</taxon>
        <taxon>Aplysiida</taxon>
        <taxon>Aplysioidea</taxon>
        <taxon>Aplysiidae</taxon>
        <taxon>Aplysia</taxon>
    </lineage>
</organism>
<evidence type="ECO:0000256" key="3">
    <source>
        <dbReference type="ARBA" id="ARBA00022840"/>
    </source>
</evidence>
<keyword evidence="3" id="KW-0067">ATP-binding</keyword>
<evidence type="ECO:0000313" key="7">
    <source>
        <dbReference type="RefSeq" id="XP_005111712.1"/>
    </source>
</evidence>